<accession>X6MW90</accession>
<feature type="compositionally biased region" description="Basic residues" evidence="1">
    <location>
        <begin position="162"/>
        <end position="175"/>
    </location>
</feature>
<feature type="region of interest" description="Disordered" evidence="1">
    <location>
        <begin position="25"/>
        <end position="60"/>
    </location>
</feature>
<feature type="region of interest" description="Disordered" evidence="1">
    <location>
        <begin position="135"/>
        <end position="175"/>
    </location>
</feature>
<evidence type="ECO:0000313" key="4">
    <source>
        <dbReference type="Proteomes" id="UP000023152"/>
    </source>
</evidence>
<dbReference type="Gene3D" id="3.60.20.10">
    <property type="entry name" value="Glutamine Phosphoribosylpyrophosphate, subunit 1, domain 1"/>
    <property type="match status" value="1"/>
</dbReference>
<comment type="caution">
    <text evidence="3">The sequence shown here is derived from an EMBL/GenBank/DDBJ whole genome shotgun (WGS) entry which is preliminary data.</text>
</comment>
<dbReference type="PROSITE" id="PS51278">
    <property type="entry name" value="GATASE_TYPE_2"/>
    <property type="match status" value="1"/>
</dbReference>
<dbReference type="EMBL" id="ASPP01015851">
    <property type="protein sequence ID" value="ETO17876.1"/>
    <property type="molecule type" value="Genomic_DNA"/>
</dbReference>
<dbReference type="InterPro" id="IPR029055">
    <property type="entry name" value="Ntn_hydrolases_N"/>
</dbReference>
<keyword evidence="4" id="KW-1185">Reference proteome</keyword>
<reference evidence="3 4" key="1">
    <citation type="journal article" date="2013" name="Curr. Biol.">
        <title>The Genome of the Foraminiferan Reticulomyxa filosa.</title>
        <authorList>
            <person name="Glockner G."/>
            <person name="Hulsmann N."/>
            <person name="Schleicher M."/>
            <person name="Noegel A.A."/>
            <person name="Eichinger L."/>
            <person name="Gallinger C."/>
            <person name="Pawlowski J."/>
            <person name="Sierra R."/>
            <person name="Euteneuer U."/>
            <person name="Pillet L."/>
            <person name="Moustafa A."/>
            <person name="Platzer M."/>
            <person name="Groth M."/>
            <person name="Szafranski K."/>
            <person name="Schliwa M."/>
        </authorList>
    </citation>
    <scope>NUCLEOTIDE SEQUENCE [LARGE SCALE GENOMIC DNA]</scope>
</reference>
<dbReference type="OrthoDB" id="15235at2759"/>
<sequence>MIPRQFAYFGHIKSKKNLCTPIDHNKQKKKKKSISRIAAGMQRMESKDNERHKEDNSKKNNWTEQHEYVYYGLIGGLAMAISASHMLEKKKSVKACGIMGMVGNEPVVDYLLAGLNILQNRGYDSAGIATIGTEDQVHEESHHSSSDDSSAALLTKSLPKSKPCKRRRPPPRRKSIITTRLPCMPIVLISLSPSTLPKARQVIPWIY</sequence>
<evidence type="ECO:0000259" key="2">
    <source>
        <dbReference type="PROSITE" id="PS51278"/>
    </source>
</evidence>
<name>X6MW90_RETFI</name>
<feature type="compositionally biased region" description="Basic and acidic residues" evidence="1">
    <location>
        <begin position="44"/>
        <end position="58"/>
    </location>
</feature>
<evidence type="ECO:0000313" key="3">
    <source>
        <dbReference type="EMBL" id="ETO17876.1"/>
    </source>
</evidence>
<feature type="compositionally biased region" description="Basic and acidic residues" evidence="1">
    <location>
        <begin position="135"/>
        <end position="146"/>
    </location>
</feature>
<protein>
    <submittedName>
        <fullName evidence="3">Glutamine-fructose-6-phosphate transaminase</fullName>
    </submittedName>
</protein>
<dbReference type="AlphaFoldDB" id="X6MW90"/>
<dbReference type="SUPFAM" id="SSF56235">
    <property type="entry name" value="N-terminal nucleophile aminohydrolases (Ntn hydrolases)"/>
    <property type="match status" value="1"/>
</dbReference>
<gene>
    <name evidence="3" type="ORF">RFI_19432</name>
</gene>
<organism evidence="3 4">
    <name type="scientific">Reticulomyxa filosa</name>
    <dbReference type="NCBI Taxonomy" id="46433"/>
    <lineage>
        <taxon>Eukaryota</taxon>
        <taxon>Sar</taxon>
        <taxon>Rhizaria</taxon>
        <taxon>Retaria</taxon>
        <taxon>Foraminifera</taxon>
        <taxon>Monothalamids</taxon>
        <taxon>Reticulomyxidae</taxon>
        <taxon>Reticulomyxa</taxon>
    </lineage>
</organism>
<feature type="domain" description="Glutamine amidotransferase type-2" evidence="2">
    <location>
        <begin position="96"/>
        <end position="207"/>
    </location>
</feature>
<dbReference type="Proteomes" id="UP000023152">
    <property type="component" value="Unassembled WGS sequence"/>
</dbReference>
<dbReference type="InterPro" id="IPR017932">
    <property type="entry name" value="GATase_2_dom"/>
</dbReference>
<evidence type="ECO:0000256" key="1">
    <source>
        <dbReference type="SAM" id="MobiDB-lite"/>
    </source>
</evidence>
<proteinExistence type="predicted"/>